<sequence length="195" mass="22185">MGSAITVLGLAGLREDIAAWQKLVSKMTRDDRVLALAERAVEFAAWVNQPWVRVVLVVAGVLSLLWRLPGVWRLRHRLWFDWRKLLVERVWIDREAAIALMRHSEWGQIKRPATSLLDFTMPGTTGLSASEKQRKKFRLYLELSLDAFGQDNPASVREVEGGGSEYDEASLRKFVRSAMMSEIEDEFGAIPRGMT</sequence>
<evidence type="ECO:0000313" key="1">
    <source>
        <dbReference type="EMBL" id="MXO94761.1"/>
    </source>
</evidence>
<organism evidence="1 2">
    <name type="scientific">Aurantiacibacter arachoides</name>
    <dbReference type="NCBI Taxonomy" id="1850444"/>
    <lineage>
        <taxon>Bacteria</taxon>
        <taxon>Pseudomonadati</taxon>
        <taxon>Pseudomonadota</taxon>
        <taxon>Alphaproteobacteria</taxon>
        <taxon>Sphingomonadales</taxon>
        <taxon>Erythrobacteraceae</taxon>
        <taxon>Aurantiacibacter</taxon>
    </lineage>
</organism>
<dbReference type="RefSeq" id="WP_131451371.1">
    <property type="nucleotide sequence ID" value="NZ_BMJK01000001.1"/>
</dbReference>
<protein>
    <submittedName>
        <fullName evidence="1">Uncharacterized protein</fullName>
    </submittedName>
</protein>
<keyword evidence="2" id="KW-1185">Reference proteome</keyword>
<dbReference type="Proteomes" id="UP000460626">
    <property type="component" value="Unassembled WGS sequence"/>
</dbReference>
<reference evidence="1 2" key="1">
    <citation type="submission" date="2019-12" db="EMBL/GenBank/DDBJ databases">
        <title>Genomic-based taxomic classification of the family Erythrobacteraceae.</title>
        <authorList>
            <person name="Xu L."/>
        </authorList>
    </citation>
    <scope>NUCLEOTIDE SEQUENCE [LARGE SCALE GENOMIC DNA]</scope>
    <source>
        <strain evidence="1 2">RC4-10-4</strain>
    </source>
</reference>
<evidence type="ECO:0000313" key="2">
    <source>
        <dbReference type="Proteomes" id="UP000460626"/>
    </source>
</evidence>
<proteinExistence type="predicted"/>
<dbReference type="EMBL" id="WTYH01000001">
    <property type="protein sequence ID" value="MXO94761.1"/>
    <property type="molecule type" value="Genomic_DNA"/>
</dbReference>
<comment type="caution">
    <text evidence="1">The sequence shown here is derived from an EMBL/GenBank/DDBJ whole genome shotgun (WGS) entry which is preliminary data.</text>
</comment>
<accession>A0A845A2K4</accession>
<name>A0A845A2K4_9SPHN</name>
<dbReference type="AlphaFoldDB" id="A0A845A2K4"/>
<gene>
    <name evidence="1" type="ORF">GRI62_14260</name>
</gene>